<keyword evidence="3 5" id="KW-0378">Hydrolase</keyword>
<evidence type="ECO:0000256" key="4">
    <source>
        <dbReference type="PIRSR" id="PIRSR036979-1"/>
    </source>
</evidence>
<evidence type="ECO:0000256" key="1">
    <source>
        <dbReference type="ARBA" id="ARBA00009227"/>
    </source>
</evidence>
<keyword evidence="2 4" id="KW-0479">Metal-binding</keyword>
<dbReference type="FunFam" id="3.40.800.10:FF:000014">
    <property type="entry name" value="Arginase family protein"/>
    <property type="match status" value="1"/>
</dbReference>
<dbReference type="PROSITE" id="PS51409">
    <property type="entry name" value="ARGINASE_2"/>
    <property type="match status" value="1"/>
</dbReference>
<dbReference type="AlphaFoldDB" id="A0A061BK02"/>
<gene>
    <name evidence="7" type="ORF">RHTO0S_16e04456g</name>
</gene>
<dbReference type="OrthoDB" id="288726at2759"/>
<organism evidence="7">
    <name type="scientific">Rhodotorula toruloides</name>
    <name type="common">Yeast</name>
    <name type="synonym">Rhodosporidium toruloides</name>
    <dbReference type="NCBI Taxonomy" id="5286"/>
    <lineage>
        <taxon>Eukaryota</taxon>
        <taxon>Fungi</taxon>
        <taxon>Dikarya</taxon>
        <taxon>Basidiomycota</taxon>
        <taxon>Pucciniomycotina</taxon>
        <taxon>Microbotryomycetes</taxon>
        <taxon>Sporidiobolales</taxon>
        <taxon>Sporidiobolaceae</taxon>
        <taxon>Rhodotorula</taxon>
    </lineage>
</organism>
<comment type="similarity">
    <text evidence="1">Belongs to the arginase family. Agmatinase subfamily.</text>
</comment>
<evidence type="ECO:0000313" key="7">
    <source>
        <dbReference type="EMBL" id="CDR48247.1"/>
    </source>
</evidence>
<reference evidence="7" key="1">
    <citation type="journal article" date="2014" name="Genome Announc.">
        <title>Draft genome sequence of Rhodosporidium toruloides CECT1137, an oleaginous yeast of biotechnological interest.</title>
        <authorList>
            <person name="Morin N."/>
            <person name="Calcas X."/>
            <person name="Devillers H."/>
            <person name="Durrens P."/>
            <person name="Sherman D.J."/>
            <person name="Nicaud J.-M."/>
            <person name="Neuveglise C."/>
        </authorList>
    </citation>
    <scope>NUCLEOTIDE SEQUENCE</scope>
    <source>
        <strain evidence="7">CECT1137</strain>
    </source>
</reference>
<dbReference type="PRINTS" id="PR00116">
    <property type="entry name" value="ARGINASE"/>
</dbReference>
<evidence type="ECO:0000256" key="3">
    <source>
        <dbReference type="ARBA" id="ARBA00022801"/>
    </source>
</evidence>
<feature type="binding site" evidence="4">
    <location>
        <position position="207"/>
    </location>
    <ligand>
        <name>Mn(2+)</name>
        <dbReference type="ChEBI" id="CHEBI:29035"/>
        <label>1</label>
    </ligand>
</feature>
<protein>
    <submittedName>
        <fullName evidence="7">RHTO0S16e04456g1_1</fullName>
    </submittedName>
</protein>
<dbReference type="CDD" id="cd11592">
    <property type="entry name" value="Agmatinase_PAH"/>
    <property type="match status" value="1"/>
</dbReference>
<accession>A0A061BK02</accession>
<dbReference type="PIRSF" id="PIRSF036979">
    <property type="entry name" value="Arginase"/>
    <property type="match status" value="1"/>
</dbReference>
<feature type="binding site" evidence="4">
    <location>
        <position position="303"/>
    </location>
    <ligand>
        <name>Mn(2+)</name>
        <dbReference type="ChEBI" id="CHEBI:29035"/>
        <label>1</label>
    </ligand>
</feature>
<feature type="binding site" evidence="4">
    <location>
        <position position="209"/>
    </location>
    <ligand>
        <name>Mn(2+)</name>
        <dbReference type="ChEBI" id="CHEBI:29035"/>
        <label>1</label>
    </ligand>
</feature>
<feature type="binding site" evidence="4">
    <location>
        <position position="205"/>
    </location>
    <ligand>
        <name>Mn(2+)</name>
        <dbReference type="ChEBI" id="CHEBI:29035"/>
        <label>1</label>
    </ligand>
</feature>
<dbReference type="InterPro" id="IPR020855">
    <property type="entry name" value="Ureohydrolase_Mn_BS"/>
</dbReference>
<feature type="binding site" evidence="4">
    <location>
        <position position="305"/>
    </location>
    <ligand>
        <name>Mn(2+)</name>
        <dbReference type="ChEBI" id="CHEBI:29035"/>
        <label>1</label>
    </ligand>
</feature>
<dbReference type="SUPFAM" id="SSF52768">
    <property type="entry name" value="Arginase/deacetylase"/>
    <property type="match status" value="1"/>
</dbReference>
<feature type="chain" id="PRO_5030001932" evidence="6">
    <location>
        <begin position="20"/>
        <end position="413"/>
    </location>
</feature>
<name>A0A061BK02_RHOTO</name>
<sequence length="413" mass="44746">MTRIPAVALALSAVAGVSAHAAHADAPESAWMRKYPDSGDLSFSGIVTFAHLPHSRCLDEPQQTFDIAVLGMPFDTSVSYRPGARFGPNAIRQGSRRHATNRAYSIPWNFNPFLAGAKVLDCGDVPISPYDNALAMDQIETAYSSLLAREVSTEFMQEHGDTKSLALDGKEHPKIVTLGGDHTVVLPILRSLHKVYGEIAVLHFDAHLDTWNGNLYKGAWTDQSKVTHGSFFWKASTEGLISNTSSIHAGIRTRLSEFEDLTHDSEVGFKLLTTDDIDELKPSGIIKAIKERVGNMPVYLSLDIDVVDPSMAPATGTPESGGWTSRELKSILRGLSSLNLVGLDIVEVSPGYDTNAEVTGMLAADLVQEFLGMLMKGKGPKGRKEWLPAVKAGVLNDQREGTVKEAGKGHDEL</sequence>
<keyword evidence="6" id="KW-0732">Signal</keyword>
<dbReference type="GO" id="GO:0033389">
    <property type="term" value="P:putrescine biosynthetic process from arginine, via agmatine"/>
    <property type="evidence" value="ECO:0007669"/>
    <property type="project" value="TreeGrafter"/>
</dbReference>
<dbReference type="Gene3D" id="3.40.800.10">
    <property type="entry name" value="Ureohydrolase domain"/>
    <property type="match status" value="1"/>
</dbReference>
<dbReference type="Pfam" id="PF00491">
    <property type="entry name" value="Arginase"/>
    <property type="match status" value="1"/>
</dbReference>
<dbReference type="InterPro" id="IPR006035">
    <property type="entry name" value="Ureohydrolase"/>
</dbReference>
<keyword evidence="4" id="KW-0464">Manganese</keyword>
<dbReference type="InterPro" id="IPR023696">
    <property type="entry name" value="Ureohydrolase_dom_sf"/>
</dbReference>
<evidence type="ECO:0000256" key="5">
    <source>
        <dbReference type="RuleBase" id="RU003684"/>
    </source>
</evidence>
<dbReference type="GO" id="GO:0046872">
    <property type="term" value="F:metal ion binding"/>
    <property type="evidence" value="ECO:0007669"/>
    <property type="project" value="UniProtKB-KW"/>
</dbReference>
<comment type="cofactor">
    <cofactor evidence="4">
        <name>Mn(2+)</name>
        <dbReference type="ChEBI" id="CHEBI:29035"/>
    </cofactor>
    <text evidence="4">Binds 2 manganese ions per subunit.</text>
</comment>
<feature type="binding site" evidence="4">
    <location>
        <position position="182"/>
    </location>
    <ligand>
        <name>Mn(2+)</name>
        <dbReference type="ChEBI" id="CHEBI:29035"/>
        <label>1</label>
    </ligand>
</feature>
<dbReference type="PANTHER" id="PTHR11358:SF26">
    <property type="entry name" value="GUANIDINO ACID HYDROLASE, MITOCHONDRIAL"/>
    <property type="match status" value="1"/>
</dbReference>
<feature type="signal peptide" evidence="6">
    <location>
        <begin position="1"/>
        <end position="19"/>
    </location>
</feature>
<dbReference type="EMBL" id="LK052951">
    <property type="protein sequence ID" value="CDR48247.1"/>
    <property type="molecule type" value="Genomic_DNA"/>
</dbReference>
<evidence type="ECO:0000256" key="6">
    <source>
        <dbReference type="SAM" id="SignalP"/>
    </source>
</evidence>
<evidence type="ECO:0000256" key="2">
    <source>
        <dbReference type="ARBA" id="ARBA00022723"/>
    </source>
</evidence>
<dbReference type="GO" id="GO:0008783">
    <property type="term" value="F:agmatinase activity"/>
    <property type="evidence" value="ECO:0007669"/>
    <property type="project" value="TreeGrafter"/>
</dbReference>
<proteinExistence type="inferred from homology"/>
<dbReference type="PANTHER" id="PTHR11358">
    <property type="entry name" value="ARGINASE/AGMATINASE"/>
    <property type="match status" value="1"/>
</dbReference>
<dbReference type="PROSITE" id="PS01053">
    <property type="entry name" value="ARGINASE_1"/>
    <property type="match status" value="1"/>
</dbReference>